<evidence type="ECO:0000313" key="1">
    <source>
        <dbReference type="EMBL" id="WTT17794.1"/>
    </source>
</evidence>
<dbReference type="InterPro" id="IPR021508">
    <property type="entry name" value="Gp17-like"/>
</dbReference>
<protein>
    <submittedName>
        <fullName evidence="1">DUF3168 domain-containing protein</fullName>
    </submittedName>
</protein>
<dbReference type="AlphaFoldDB" id="A0AAU2A0C2"/>
<dbReference type="EMBL" id="CP108222">
    <property type="protein sequence ID" value="WTT17794.1"/>
    <property type="molecule type" value="Genomic_DNA"/>
</dbReference>
<dbReference type="Gene3D" id="3.30.2000.30">
    <property type="match status" value="1"/>
</dbReference>
<sequence>MSTPAPGLAALPTQAGVRDALLADAPLMNLIKGVFDWVEEKQPYPYIVIGEAVETPANAHDRHGSEVLETLHIWDQNRGFAQSLTIAARVIQALDHTPLAIEGHVHRWTRFVSLQTLRDPEPPGDIRHVPMTFRIGTEVAPA</sequence>
<gene>
    <name evidence="1" type="ORF">OHA22_20735</name>
</gene>
<dbReference type="Pfam" id="PF11367">
    <property type="entry name" value="Tail_completion_gp17"/>
    <property type="match status" value="1"/>
</dbReference>
<name>A0AAU2A0C2_9ACTN</name>
<dbReference type="InterPro" id="IPR053745">
    <property type="entry name" value="Viral_Tail_Comp_sf"/>
</dbReference>
<reference evidence="1" key="1">
    <citation type="submission" date="2022-10" db="EMBL/GenBank/DDBJ databases">
        <title>The complete genomes of actinobacterial strains from the NBC collection.</title>
        <authorList>
            <person name="Joergensen T.S."/>
            <person name="Alvarez Arevalo M."/>
            <person name="Sterndorff E.B."/>
            <person name="Faurdal D."/>
            <person name="Vuksanovic O."/>
            <person name="Mourched A.-S."/>
            <person name="Charusanti P."/>
            <person name="Shaw S."/>
            <person name="Blin K."/>
            <person name="Weber T."/>
        </authorList>
    </citation>
    <scope>NUCLEOTIDE SEQUENCE</scope>
    <source>
        <strain evidence="1">NBC_00093</strain>
    </source>
</reference>
<accession>A0AAU2A0C2</accession>
<proteinExistence type="predicted"/>
<organism evidence="1">
    <name type="scientific">Streptomyces sp. NBC_00093</name>
    <dbReference type="NCBI Taxonomy" id="2975649"/>
    <lineage>
        <taxon>Bacteria</taxon>
        <taxon>Bacillati</taxon>
        <taxon>Actinomycetota</taxon>
        <taxon>Actinomycetes</taxon>
        <taxon>Kitasatosporales</taxon>
        <taxon>Streptomycetaceae</taxon>
        <taxon>Streptomyces</taxon>
    </lineage>
</organism>